<dbReference type="Pfam" id="PF00171">
    <property type="entry name" value="Aldedh"/>
    <property type="match status" value="1"/>
</dbReference>
<proteinExistence type="inferred from homology"/>
<evidence type="ECO:0000256" key="2">
    <source>
        <dbReference type="RuleBase" id="RU003345"/>
    </source>
</evidence>
<organism evidence="4 5">
    <name type="scientific">Dysosmobacter acutus</name>
    <dbReference type="NCBI Taxonomy" id="2841504"/>
    <lineage>
        <taxon>Bacteria</taxon>
        <taxon>Bacillati</taxon>
        <taxon>Bacillota</taxon>
        <taxon>Clostridia</taxon>
        <taxon>Eubacteriales</taxon>
        <taxon>Oscillospiraceae</taxon>
        <taxon>Dysosmobacter</taxon>
    </lineage>
</organism>
<keyword evidence="5" id="KW-1185">Reference proteome</keyword>
<dbReference type="InterPro" id="IPR029510">
    <property type="entry name" value="Ald_DH_CS_GLU"/>
</dbReference>
<evidence type="ECO:0000259" key="3">
    <source>
        <dbReference type="Pfam" id="PF00171"/>
    </source>
</evidence>
<evidence type="ECO:0000313" key="5">
    <source>
        <dbReference type="Proteomes" id="UP000787672"/>
    </source>
</evidence>
<dbReference type="CDD" id="cd07112">
    <property type="entry name" value="ALDH_GABALDH-PuuC"/>
    <property type="match status" value="1"/>
</dbReference>
<feature type="domain" description="Aldehyde dehydrogenase" evidence="3">
    <location>
        <begin position="28"/>
        <end position="494"/>
    </location>
</feature>
<sequence>MALQTRTYYEKIARELRFPSKALIDGKFVDSVSGKRFTTVNPANGQALAEITSCGVEDVLAAETAARKAFEDGRWAQMSPQERKSILLRFSQLLLDHADELSVMESLDSGKPISDTVQGDVPDTAMTFAWYAEAIDKLEDSITATDAEHVSLVVREPLGVVGAILPWNFPMQMASWKLAPILATGNSVIVKPAKLTSLTMLRMAELAMEAGLPDGVLNVLPGSGNVIGTALGTHPWLEALTFTGSTAVGKQLLELSGRTNAKRILLEMGGKNPCIVMPDVKDLDYAAAQAVNAVFWNMGENCTSNSRLLVHRSIKDAFLEKVIAAAKEWKTGEPLNPDVQLGALVERSHMEQVLRYIKIGKAEGAKLVYGGRQLFAESGGNFVEPAVFDDVTPDMTITRKEIFGPVLAVMTFETEEEAIRLANDTEYGLQASLFTDNIKTAHRMARALRSGTVSVNCYSEGDIGTPFGGFKQSGFFSRDKSLWAARQYTELKTIWMQI</sequence>
<name>A0ABS6FE83_9FIRM</name>
<reference evidence="4 5" key="1">
    <citation type="submission" date="2021-06" db="EMBL/GenBank/DDBJ databases">
        <authorList>
            <person name="Sun Q."/>
            <person name="Li D."/>
        </authorList>
    </citation>
    <scope>NUCLEOTIDE SEQUENCE [LARGE SCALE GENOMIC DNA]</scope>
    <source>
        <strain evidence="4 5">MSJ-2</strain>
    </source>
</reference>
<evidence type="ECO:0000313" key="4">
    <source>
        <dbReference type="EMBL" id="MBU5627877.1"/>
    </source>
</evidence>
<accession>A0ABS6FE83</accession>
<feature type="active site" evidence="1">
    <location>
        <position position="267"/>
    </location>
</feature>
<gene>
    <name evidence="4" type="ORF">KQI82_13275</name>
</gene>
<dbReference type="Proteomes" id="UP000787672">
    <property type="component" value="Unassembled WGS sequence"/>
</dbReference>
<dbReference type="EMBL" id="JAHLQN010000001">
    <property type="protein sequence ID" value="MBU5627877.1"/>
    <property type="molecule type" value="Genomic_DNA"/>
</dbReference>
<keyword evidence="2" id="KW-0560">Oxidoreductase</keyword>
<comment type="caution">
    <text evidence="4">The sequence shown here is derived from an EMBL/GenBank/DDBJ whole genome shotgun (WGS) entry which is preliminary data.</text>
</comment>
<dbReference type="RefSeq" id="WP_216633197.1">
    <property type="nucleotide sequence ID" value="NZ_JAHLQN010000001.1"/>
</dbReference>
<protein>
    <submittedName>
        <fullName evidence="4">Aldehyde dehydrogenase</fullName>
    </submittedName>
</protein>
<dbReference type="PANTHER" id="PTHR11699">
    <property type="entry name" value="ALDEHYDE DEHYDROGENASE-RELATED"/>
    <property type="match status" value="1"/>
</dbReference>
<dbReference type="InterPro" id="IPR015590">
    <property type="entry name" value="Aldehyde_DH_dom"/>
</dbReference>
<dbReference type="PROSITE" id="PS00687">
    <property type="entry name" value="ALDEHYDE_DEHYDR_GLU"/>
    <property type="match status" value="1"/>
</dbReference>
<comment type="similarity">
    <text evidence="2">Belongs to the aldehyde dehydrogenase family.</text>
</comment>
<evidence type="ECO:0000256" key="1">
    <source>
        <dbReference type="PROSITE-ProRule" id="PRU10007"/>
    </source>
</evidence>